<keyword evidence="5 7" id="KW-1133">Transmembrane helix</keyword>
<evidence type="ECO:0000256" key="7">
    <source>
        <dbReference type="SAM" id="Phobius"/>
    </source>
</evidence>
<dbReference type="PROSITE" id="PS50929">
    <property type="entry name" value="ABC_TM1F"/>
    <property type="match status" value="1"/>
</dbReference>
<accession>A0ABU0JU17</accession>
<keyword evidence="4 10" id="KW-0067">ATP-binding</keyword>
<dbReference type="InterPro" id="IPR003439">
    <property type="entry name" value="ABC_transporter-like_ATP-bd"/>
</dbReference>
<feature type="transmembrane region" description="Helical" evidence="7">
    <location>
        <begin position="30"/>
        <end position="55"/>
    </location>
</feature>
<dbReference type="InterPro" id="IPR027417">
    <property type="entry name" value="P-loop_NTPase"/>
</dbReference>
<keyword evidence="3" id="KW-0547">Nucleotide-binding</keyword>
<dbReference type="SMART" id="SM00382">
    <property type="entry name" value="AAA"/>
    <property type="match status" value="1"/>
</dbReference>
<feature type="transmembrane region" description="Helical" evidence="7">
    <location>
        <begin position="171"/>
        <end position="188"/>
    </location>
</feature>
<dbReference type="InterPro" id="IPR036640">
    <property type="entry name" value="ABC1_TM_sf"/>
</dbReference>
<keyword evidence="11" id="KW-1185">Reference proteome</keyword>
<evidence type="ECO:0000256" key="5">
    <source>
        <dbReference type="ARBA" id="ARBA00022989"/>
    </source>
</evidence>
<feature type="transmembrane region" description="Helical" evidence="7">
    <location>
        <begin position="67"/>
        <end position="89"/>
    </location>
</feature>
<dbReference type="SUPFAM" id="SSF90123">
    <property type="entry name" value="ABC transporter transmembrane region"/>
    <property type="match status" value="1"/>
</dbReference>
<organism evidence="10 11">
    <name type="scientific">Hathewaya limosa</name>
    <name type="common">Clostridium limosum</name>
    <dbReference type="NCBI Taxonomy" id="1536"/>
    <lineage>
        <taxon>Bacteria</taxon>
        <taxon>Bacillati</taxon>
        <taxon>Bacillota</taxon>
        <taxon>Clostridia</taxon>
        <taxon>Eubacteriales</taxon>
        <taxon>Clostridiaceae</taxon>
        <taxon>Hathewaya</taxon>
    </lineage>
</organism>
<dbReference type="InterPro" id="IPR039421">
    <property type="entry name" value="Type_1_exporter"/>
</dbReference>
<dbReference type="PROSITE" id="PS50893">
    <property type="entry name" value="ABC_TRANSPORTER_2"/>
    <property type="match status" value="1"/>
</dbReference>
<gene>
    <name evidence="10" type="ORF">QOZ93_001632</name>
</gene>
<protein>
    <submittedName>
        <fullName evidence="10">ATP-binding cassette subfamily B protein/ATP-binding cassette subfamily C protein</fullName>
    </submittedName>
</protein>
<dbReference type="SUPFAM" id="SSF52540">
    <property type="entry name" value="P-loop containing nucleoside triphosphate hydrolases"/>
    <property type="match status" value="1"/>
</dbReference>
<evidence type="ECO:0000313" key="11">
    <source>
        <dbReference type="Proteomes" id="UP001224418"/>
    </source>
</evidence>
<evidence type="ECO:0000256" key="2">
    <source>
        <dbReference type="ARBA" id="ARBA00022692"/>
    </source>
</evidence>
<evidence type="ECO:0000256" key="4">
    <source>
        <dbReference type="ARBA" id="ARBA00022840"/>
    </source>
</evidence>
<dbReference type="InterPro" id="IPR017871">
    <property type="entry name" value="ABC_transporter-like_CS"/>
</dbReference>
<dbReference type="PANTHER" id="PTHR24221">
    <property type="entry name" value="ATP-BINDING CASSETTE SUB-FAMILY B"/>
    <property type="match status" value="1"/>
</dbReference>
<dbReference type="Proteomes" id="UP001224418">
    <property type="component" value="Unassembled WGS sequence"/>
</dbReference>
<dbReference type="InterPro" id="IPR011527">
    <property type="entry name" value="ABC1_TM_dom"/>
</dbReference>
<feature type="transmembrane region" description="Helical" evidence="7">
    <location>
        <begin position="141"/>
        <end position="165"/>
    </location>
</feature>
<dbReference type="RefSeq" id="WP_307355807.1">
    <property type="nucleotide sequence ID" value="NZ_BAAACJ010000037.1"/>
</dbReference>
<dbReference type="EMBL" id="JAUSWN010000012">
    <property type="protein sequence ID" value="MDQ0479890.1"/>
    <property type="molecule type" value="Genomic_DNA"/>
</dbReference>
<comment type="subcellular location">
    <subcellularLocation>
        <location evidence="1">Cell membrane</location>
        <topology evidence="1">Multi-pass membrane protein</topology>
    </subcellularLocation>
</comment>
<sequence length="598" mass="68378">MKNKSIAQLKKNIKISRYILKLAHGISKTYIPTLVISSIFKAITPFINIIMPKFIIDELMGQKRIKIFIALVLVTIIANFTLNLINSWFDTLIEIKNIEILNGFDMLIGKKIMEMEFQNIEDPEVLDLKERVRLALRTQGIIGRMINAAVSIFTQIISLIGLIAVIASLDLYIVLFIIVIVIITSFIYQKSQKAQYEFHKSLMPLNRGYLYYSNITTDFSMGKDVRLYNICPLIMDKVRSFNKDSVEQFVKLFKIMGRYNGTNEVGLQVQMFGIYAYMTYKVCIGTIGIGSFTMYVASANNFSATVSKFVRSFIELSQMCRYLEDYISLEQIKSNKTGKGKSLKNTEQCTVEFKNVSFKYPRCDEYTLKNVSITIKQGEKLSVVGSNGAGKTTFIKLLTRLYEPTDGEILLNGINIKEYNYDEYMKLLSVVFQDFKLFAFTVKENIVLNNEEENNDRGIENSLKQSGLEKDILKMPEGIDTHIYKIFEENGIEFSGGQSQKLAISRAVYKDAPIVVLDEPTAALDPIAESEIYSRFNELIGNKTAIYISHRLSSCKFCDKIAVFHKGEIIQYGTHEELIKDSDNQYEKMYNAQAQYYV</sequence>
<evidence type="ECO:0000259" key="9">
    <source>
        <dbReference type="PROSITE" id="PS50929"/>
    </source>
</evidence>
<evidence type="ECO:0000313" key="10">
    <source>
        <dbReference type="EMBL" id="MDQ0479890.1"/>
    </source>
</evidence>
<comment type="caution">
    <text evidence="10">The sequence shown here is derived from an EMBL/GenBank/DDBJ whole genome shotgun (WGS) entry which is preliminary data.</text>
</comment>
<proteinExistence type="predicted"/>
<dbReference type="Gene3D" id="1.20.1560.10">
    <property type="entry name" value="ABC transporter type 1, transmembrane domain"/>
    <property type="match status" value="1"/>
</dbReference>
<evidence type="ECO:0000259" key="8">
    <source>
        <dbReference type="PROSITE" id="PS50893"/>
    </source>
</evidence>
<evidence type="ECO:0000256" key="3">
    <source>
        <dbReference type="ARBA" id="ARBA00022741"/>
    </source>
</evidence>
<dbReference type="GO" id="GO:0005524">
    <property type="term" value="F:ATP binding"/>
    <property type="evidence" value="ECO:0007669"/>
    <property type="project" value="UniProtKB-KW"/>
</dbReference>
<dbReference type="InterPro" id="IPR003593">
    <property type="entry name" value="AAA+_ATPase"/>
</dbReference>
<keyword evidence="2 7" id="KW-0812">Transmembrane</keyword>
<name>A0ABU0JU17_HATLI</name>
<evidence type="ECO:0000256" key="6">
    <source>
        <dbReference type="ARBA" id="ARBA00023136"/>
    </source>
</evidence>
<dbReference type="PANTHER" id="PTHR24221:SF646">
    <property type="entry name" value="HAEMOLYSIN SECRETION ATP-BINDING PROTEIN"/>
    <property type="match status" value="1"/>
</dbReference>
<feature type="domain" description="ABC transporter" evidence="8">
    <location>
        <begin position="351"/>
        <end position="591"/>
    </location>
</feature>
<evidence type="ECO:0000256" key="1">
    <source>
        <dbReference type="ARBA" id="ARBA00004651"/>
    </source>
</evidence>
<dbReference type="Gene3D" id="3.40.50.300">
    <property type="entry name" value="P-loop containing nucleotide triphosphate hydrolases"/>
    <property type="match status" value="1"/>
</dbReference>
<dbReference type="PROSITE" id="PS00211">
    <property type="entry name" value="ABC_TRANSPORTER_1"/>
    <property type="match status" value="1"/>
</dbReference>
<dbReference type="Pfam" id="PF00005">
    <property type="entry name" value="ABC_tran"/>
    <property type="match status" value="1"/>
</dbReference>
<feature type="domain" description="ABC transmembrane type-1" evidence="9">
    <location>
        <begin position="142"/>
        <end position="318"/>
    </location>
</feature>
<keyword evidence="6 7" id="KW-0472">Membrane</keyword>
<reference evidence="10 11" key="1">
    <citation type="submission" date="2023-07" db="EMBL/GenBank/DDBJ databases">
        <title>Genomic Encyclopedia of Type Strains, Phase IV (KMG-IV): sequencing the most valuable type-strain genomes for metagenomic binning, comparative biology and taxonomic classification.</title>
        <authorList>
            <person name="Goeker M."/>
        </authorList>
    </citation>
    <scope>NUCLEOTIDE SEQUENCE [LARGE SCALE GENOMIC DNA]</scope>
    <source>
        <strain evidence="10 11">DSM 1400</strain>
    </source>
</reference>